<evidence type="ECO:0000256" key="11">
    <source>
        <dbReference type="ARBA" id="ARBA00023268"/>
    </source>
</evidence>
<feature type="binding site" evidence="16">
    <location>
        <position position="227"/>
    </location>
    <ligand>
        <name>NADP(+)</name>
        <dbReference type="ChEBI" id="CHEBI:58349"/>
    </ligand>
</feature>
<keyword evidence="14" id="KW-0378">Hydrolase</keyword>
<feature type="binding site" evidence="16">
    <location>
        <position position="231"/>
    </location>
    <ligand>
        <name>NADP(+)</name>
        <dbReference type="ChEBI" id="CHEBI:58349"/>
    </ligand>
</feature>
<accession>A0ABD4EIP4</accession>
<comment type="function">
    <text evidence="1 14">Converts 2,5-diamino-6-(ribosylamino)-4(3h)-pyrimidinone 5'-phosphate into 5-amino-6-(ribosylamino)-2,4(1h,3h)-pyrimidinedione 5'-phosphate.</text>
</comment>
<evidence type="ECO:0000256" key="17">
    <source>
        <dbReference type="PIRSR" id="PIRSR006769-3"/>
    </source>
</evidence>
<dbReference type="EMBL" id="LRQI01000014">
    <property type="protein sequence ID" value="KXA40209.1"/>
    <property type="molecule type" value="Genomic_DNA"/>
</dbReference>
<name>A0ABD4EIP4_STALU</name>
<keyword evidence="9 14" id="KW-0521">NADP</keyword>
<comment type="catalytic activity">
    <reaction evidence="12 14">
        <text>5-amino-6-(5-phospho-D-ribitylamino)uracil + NADP(+) = 5-amino-6-(5-phospho-D-ribosylamino)uracil + NADPH + H(+)</text>
        <dbReference type="Rhea" id="RHEA:17845"/>
        <dbReference type="ChEBI" id="CHEBI:15378"/>
        <dbReference type="ChEBI" id="CHEBI:57783"/>
        <dbReference type="ChEBI" id="CHEBI:58349"/>
        <dbReference type="ChEBI" id="CHEBI:58421"/>
        <dbReference type="ChEBI" id="CHEBI:58453"/>
        <dbReference type="EC" id="1.1.1.193"/>
    </reaction>
</comment>
<dbReference type="CDD" id="cd01284">
    <property type="entry name" value="Riboflavin_deaminase-reductase"/>
    <property type="match status" value="1"/>
</dbReference>
<evidence type="ECO:0000256" key="16">
    <source>
        <dbReference type="PIRSR" id="PIRSR006769-2"/>
    </source>
</evidence>
<dbReference type="InterPro" id="IPR004794">
    <property type="entry name" value="Eubact_RibD"/>
</dbReference>
<feature type="binding site" evidence="17">
    <location>
        <position position="118"/>
    </location>
    <ligand>
        <name>Zn(2+)</name>
        <dbReference type="ChEBI" id="CHEBI:29105"/>
        <note>catalytic</note>
    </ligand>
</feature>
<dbReference type="AlphaFoldDB" id="A0ABD4EIP4"/>
<dbReference type="PANTHER" id="PTHR38011">
    <property type="entry name" value="DIHYDROFOLATE REDUCTASE FAMILY PROTEIN (AFU_ORTHOLOGUE AFUA_8G06820)"/>
    <property type="match status" value="1"/>
</dbReference>
<evidence type="ECO:0000256" key="15">
    <source>
        <dbReference type="PIRSR" id="PIRSR006769-1"/>
    </source>
</evidence>
<reference evidence="19 20" key="1">
    <citation type="submission" date="2016-01" db="EMBL/GenBank/DDBJ databases">
        <authorList>
            <person name="Mitreva M."/>
            <person name="Pepin K.H."/>
            <person name="Mihindukulasuriya K.A."/>
            <person name="Fulton R."/>
            <person name="Fronick C."/>
            <person name="O'Laughlin M."/>
            <person name="Miner T."/>
            <person name="Herter B."/>
            <person name="Rosa B.A."/>
            <person name="Cordes M."/>
            <person name="Tomlinson C."/>
            <person name="Wollam A."/>
            <person name="Palsikar V.B."/>
            <person name="Mardis E.R."/>
            <person name="Wilson R.K."/>
        </authorList>
    </citation>
    <scope>NUCLEOTIDE SEQUENCE [LARGE SCALE GENOMIC DNA]</scope>
    <source>
        <strain evidence="19 20">MJR7738</strain>
    </source>
</reference>
<dbReference type="Pfam" id="PF01872">
    <property type="entry name" value="RibD_C"/>
    <property type="match status" value="1"/>
</dbReference>
<organism evidence="19 20">
    <name type="scientific">Staphylococcus lugdunensis</name>
    <dbReference type="NCBI Taxonomy" id="28035"/>
    <lineage>
        <taxon>Bacteria</taxon>
        <taxon>Bacillati</taxon>
        <taxon>Bacillota</taxon>
        <taxon>Bacilli</taxon>
        <taxon>Bacillales</taxon>
        <taxon>Staphylococcaceae</taxon>
        <taxon>Staphylococcus</taxon>
    </lineage>
</organism>
<feature type="binding site" evidence="17">
    <location>
        <position position="84"/>
    </location>
    <ligand>
        <name>Zn(2+)</name>
        <dbReference type="ChEBI" id="CHEBI:29105"/>
        <note>catalytic</note>
    </ligand>
</feature>
<feature type="binding site" evidence="17">
    <location>
        <position position="109"/>
    </location>
    <ligand>
        <name>Zn(2+)</name>
        <dbReference type="ChEBI" id="CHEBI:29105"/>
        <note>catalytic</note>
    </ligand>
</feature>
<feature type="binding site" evidence="16">
    <location>
        <position position="199"/>
    </location>
    <ligand>
        <name>NADP(+)</name>
        <dbReference type="ChEBI" id="CHEBI:58349"/>
    </ligand>
</feature>
<evidence type="ECO:0000256" key="12">
    <source>
        <dbReference type="ARBA" id="ARBA00049861"/>
    </source>
</evidence>
<dbReference type="Pfam" id="PF00383">
    <property type="entry name" value="dCMP_cyt_deam_1"/>
    <property type="match status" value="1"/>
</dbReference>
<dbReference type="InterPro" id="IPR002125">
    <property type="entry name" value="CMP_dCMP_dom"/>
</dbReference>
<dbReference type="Gene3D" id="3.40.430.10">
    <property type="entry name" value="Dihydrofolate Reductase, subunit A"/>
    <property type="match status" value="1"/>
</dbReference>
<keyword evidence="6 14" id="KW-0686">Riboflavin biosynthesis</keyword>
<dbReference type="SUPFAM" id="SSF53927">
    <property type="entry name" value="Cytidine deaminase-like"/>
    <property type="match status" value="1"/>
</dbReference>
<gene>
    <name evidence="19" type="ORF">HMPREF3225_00263</name>
</gene>
<sequence length="383" mass="43083">MFVKHAQKLLCRLVQMSLYQSPYAYFGIRFFYEGDKLDLYLSKAIQLAKMVKGQTGVNPPVGAVVVKNGRIIGLGAHLKQGEKHAEVQAIDMAGDEAQGATIYVSLQPCTHYGSTPPCVNKIIDHGLDKVVYAVKDTTLPSKSDEILTQAGIQVYQQFDHEAYCLYEDFFKAKAEKIPEITVKVSTSIDGKQATDYGQSQWITNKTVKQDVYRLRHSHDAVLTGNKTVLADNPQYTTRVKDGKHPIRVILSRSGDVDFSLDMFHDQLSDIWIYTEDATLTTTLPNVFINYMSNCKIPDILQDLYKKGVGRLLVEAGPKVTSLFLQQQLVNQLIIYFAPKLIGGSGTNQFFQTQEVIDLQDTFEFEIVNSTLLDQNIKLELRKK</sequence>
<dbReference type="Proteomes" id="UP000070063">
    <property type="component" value="Unassembled WGS sequence"/>
</dbReference>
<evidence type="ECO:0000256" key="8">
    <source>
        <dbReference type="ARBA" id="ARBA00022833"/>
    </source>
</evidence>
<keyword evidence="11" id="KW-0511">Multifunctional enzyme</keyword>
<evidence type="ECO:0000313" key="19">
    <source>
        <dbReference type="EMBL" id="KXA40209.1"/>
    </source>
</evidence>
<dbReference type="GO" id="GO:0008703">
    <property type="term" value="F:5-amino-6-(5-phosphoribosylamino)uracil reductase activity"/>
    <property type="evidence" value="ECO:0007669"/>
    <property type="project" value="UniProtKB-EC"/>
</dbReference>
<evidence type="ECO:0000256" key="10">
    <source>
        <dbReference type="ARBA" id="ARBA00023002"/>
    </source>
</evidence>
<dbReference type="Gene3D" id="3.40.140.10">
    <property type="entry name" value="Cytidine Deaminase, domain 2"/>
    <property type="match status" value="1"/>
</dbReference>
<evidence type="ECO:0000259" key="18">
    <source>
        <dbReference type="PROSITE" id="PS51747"/>
    </source>
</evidence>
<dbReference type="SUPFAM" id="SSF53597">
    <property type="entry name" value="Dihydrofolate reductase-like"/>
    <property type="match status" value="1"/>
</dbReference>
<dbReference type="InterPro" id="IPR016193">
    <property type="entry name" value="Cytidine_deaminase-like"/>
</dbReference>
<dbReference type="InterPro" id="IPR002734">
    <property type="entry name" value="RibDG_C"/>
</dbReference>
<comment type="caution">
    <text evidence="19">The sequence shown here is derived from an EMBL/GenBank/DDBJ whole genome shotgun (WGS) entry which is preliminary data.</text>
</comment>
<comment type="catalytic activity">
    <reaction evidence="13 14">
        <text>2,5-diamino-6-hydroxy-4-(5-phosphoribosylamino)-pyrimidine + H2O + H(+) = 5-amino-6-(5-phospho-D-ribosylamino)uracil + NH4(+)</text>
        <dbReference type="Rhea" id="RHEA:21868"/>
        <dbReference type="ChEBI" id="CHEBI:15377"/>
        <dbReference type="ChEBI" id="CHEBI:15378"/>
        <dbReference type="ChEBI" id="CHEBI:28938"/>
        <dbReference type="ChEBI" id="CHEBI:58453"/>
        <dbReference type="ChEBI" id="CHEBI:58614"/>
        <dbReference type="EC" id="3.5.4.26"/>
    </reaction>
</comment>
<dbReference type="EC" id="1.1.1.193" evidence="14"/>
<evidence type="ECO:0000256" key="5">
    <source>
        <dbReference type="ARBA" id="ARBA00007417"/>
    </source>
</evidence>
<feature type="binding site" evidence="16">
    <location>
        <position position="215"/>
    </location>
    <ligand>
        <name>substrate</name>
    </ligand>
</feature>
<evidence type="ECO:0000256" key="1">
    <source>
        <dbReference type="ARBA" id="ARBA00002151"/>
    </source>
</evidence>
<dbReference type="PIRSF" id="PIRSF006769">
    <property type="entry name" value="RibD"/>
    <property type="match status" value="1"/>
</dbReference>
<proteinExistence type="inferred from homology"/>
<dbReference type="InterPro" id="IPR024072">
    <property type="entry name" value="DHFR-like_dom_sf"/>
</dbReference>
<feature type="binding site" evidence="16">
    <location>
        <position position="314"/>
    </location>
    <ligand>
        <name>substrate</name>
    </ligand>
</feature>
<dbReference type="InterPro" id="IPR050765">
    <property type="entry name" value="Riboflavin_Biosynth_HTPR"/>
</dbReference>
<evidence type="ECO:0000256" key="3">
    <source>
        <dbReference type="ARBA" id="ARBA00004910"/>
    </source>
</evidence>
<feature type="active site" description="Proton donor" evidence="15">
    <location>
        <position position="86"/>
    </location>
</feature>
<feature type="domain" description="CMP/dCMP-type deaminase" evidence="18">
    <location>
        <begin position="35"/>
        <end position="154"/>
    </location>
</feature>
<protein>
    <recommendedName>
        <fullName evidence="14">Riboflavin biosynthesis protein RibD</fullName>
    </recommendedName>
    <domain>
        <recommendedName>
            <fullName evidence="14">Diaminohydroxyphosphoribosylaminopyrimidine deaminase</fullName>
            <shortName evidence="14">DRAP deaminase</shortName>
            <ecNumber evidence="14">3.5.4.26</ecNumber>
        </recommendedName>
        <alternativeName>
            <fullName evidence="14">Riboflavin-specific deaminase</fullName>
        </alternativeName>
    </domain>
    <domain>
        <recommendedName>
            <fullName evidence="14">5-amino-6-(5-phosphoribosylamino)uracil reductase</fullName>
            <ecNumber evidence="14">1.1.1.193</ecNumber>
        </recommendedName>
        <alternativeName>
            <fullName evidence="14">HTP reductase</fullName>
        </alternativeName>
    </domain>
</protein>
<dbReference type="PANTHER" id="PTHR38011:SF7">
    <property type="entry name" value="2,5-DIAMINO-6-RIBOSYLAMINO-4(3H)-PYRIMIDINONE 5'-PHOSPHATE REDUCTASE"/>
    <property type="match status" value="1"/>
</dbReference>
<comment type="cofactor">
    <cofactor evidence="14 17">
        <name>Zn(2+)</name>
        <dbReference type="ChEBI" id="CHEBI:29105"/>
    </cofactor>
    <text evidence="14 17">Binds 1 zinc ion.</text>
</comment>
<dbReference type="EC" id="3.5.4.26" evidence="14"/>
<feature type="binding site" evidence="16">
    <location>
        <position position="201"/>
    </location>
    <ligand>
        <name>NADP(+)</name>
        <dbReference type="ChEBI" id="CHEBI:58349"/>
    </ligand>
</feature>
<evidence type="ECO:0000256" key="6">
    <source>
        <dbReference type="ARBA" id="ARBA00022619"/>
    </source>
</evidence>
<keyword evidence="10 14" id="KW-0560">Oxidoreductase</keyword>
<dbReference type="GO" id="GO:0046872">
    <property type="term" value="F:metal ion binding"/>
    <property type="evidence" value="ECO:0007669"/>
    <property type="project" value="UniProtKB-KW"/>
</dbReference>
<dbReference type="NCBIfam" id="TIGR00326">
    <property type="entry name" value="eubact_ribD"/>
    <property type="match status" value="1"/>
</dbReference>
<dbReference type="GO" id="GO:0009231">
    <property type="term" value="P:riboflavin biosynthetic process"/>
    <property type="evidence" value="ECO:0007669"/>
    <property type="project" value="UniProtKB-KW"/>
</dbReference>
<evidence type="ECO:0000256" key="14">
    <source>
        <dbReference type="PIRNR" id="PIRNR006769"/>
    </source>
</evidence>
<keyword evidence="8 14" id="KW-0862">Zinc</keyword>
<comment type="pathway">
    <text evidence="3 14">Cofactor biosynthesis; riboflavin biosynthesis; 5-amino-6-(D-ribitylamino)uracil from GTP: step 3/4.</text>
</comment>
<dbReference type="PROSITE" id="PS00903">
    <property type="entry name" value="CYT_DCMP_DEAMINASES_1"/>
    <property type="match status" value="1"/>
</dbReference>
<evidence type="ECO:0000256" key="7">
    <source>
        <dbReference type="ARBA" id="ARBA00022723"/>
    </source>
</evidence>
<comment type="similarity">
    <text evidence="5 14">In the C-terminal section; belongs to the HTP reductase family.</text>
</comment>
<evidence type="ECO:0000256" key="9">
    <source>
        <dbReference type="ARBA" id="ARBA00022857"/>
    </source>
</evidence>
<dbReference type="GO" id="GO:0008835">
    <property type="term" value="F:diaminohydroxyphosphoribosylaminopyrimidine deaminase activity"/>
    <property type="evidence" value="ECO:0007669"/>
    <property type="project" value="UniProtKB-EC"/>
</dbReference>
<evidence type="ECO:0000256" key="4">
    <source>
        <dbReference type="ARBA" id="ARBA00005259"/>
    </source>
</evidence>
<evidence type="ECO:0000313" key="20">
    <source>
        <dbReference type="Proteomes" id="UP000070063"/>
    </source>
</evidence>
<evidence type="ECO:0000256" key="13">
    <source>
        <dbReference type="ARBA" id="ARBA00049886"/>
    </source>
</evidence>
<dbReference type="InterPro" id="IPR016192">
    <property type="entry name" value="APOBEC/CMP_deaminase_Zn-bd"/>
</dbReference>
<evidence type="ECO:0000256" key="2">
    <source>
        <dbReference type="ARBA" id="ARBA00004882"/>
    </source>
</evidence>
<comment type="pathway">
    <text evidence="2 14">Cofactor biosynthesis; riboflavin biosynthesis; 5-amino-6-(D-ribitylamino)uracil from GTP: step 2/4.</text>
</comment>
<feature type="binding site" evidence="16">
    <location>
        <position position="238"/>
    </location>
    <ligand>
        <name>substrate</name>
    </ligand>
</feature>
<dbReference type="PROSITE" id="PS51747">
    <property type="entry name" value="CYT_DCMP_DEAMINASES_2"/>
    <property type="match status" value="1"/>
</dbReference>
<keyword evidence="7 14" id="KW-0479">Metal-binding</keyword>
<comment type="similarity">
    <text evidence="4 14">In the N-terminal section; belongs to the cytidine and deoxycytidylate deaminase family.</text>
</comment>